<feature type="domain" description="Concentrative nucleoside transporter N-terminal" evidence="8">
    <location>
        <begin position="231"/>
        <end position="302"/>
    </location>
</feature>
<evidence type="ECO:0000256" key="7">
    <source>
        <dbReference type="SAM" id="Phobius"/>
    </source>
</evidence>
<dbReference type="Pfam" id="PF07662">
    <property type="entry name" value="Nucleos_tra2_C"/>
    <property type="match status" value="1"/>
</dbReference>
<evidence type="ECO:0000256" key="2">
    <source>
        <dbReference type="ARBA" id="ARBA00009033"/>
    </source>
</evidence>
<reference evidence="10" key="1">
    <citation type="submission" date="2020-05" db="UniProtKB">
        <authorList>
            <consortium name="EnsemblMetazoa"/>
        </authorList>
    </citation>
    <scope>IDENTIFICATION</scope>
    <source>
        <strain evidence="10">BB02</strain>
    </source>
</reference>
<name>A0A2C9LE47_BIOGL</name>
<feature type="transmembrane region" description="Helical" evidence="7">
    <location>
        <begin position="251"/>
        <end position="269"/>
    </location>
</feature>
<protein>
    <recommendedName>
        <fullName evidence="12">Concentrative nucleoside transporter C-terminal domain-containing protein</fullName>
    </recommendedName>
</protein>
<evidence type="ECO:0008006" key="12">
    <source>
        <dbReference type="Google" id="ProtNLM"/>
    </source>
</evidence>
<accession>A0A2C9LE47</accession>
<evidence type="ECO:0000256" key="3">
    <source>
        <dbReference type="ARBA" id="ARBA00022475"/>
    </source>
</evidence>
<evidence type="ECO:0000256" key="5">
    <source>
        <dbReference type="ARBA" id="ARBA00022989"/>
    </source>
</evidence>
<dbReference type="PANTHER" id="PTHR10590:SF4">
    <property type="entry name" value="SOLUTE CARRIER FAMILY 28 MEMBER 3"/>
    <property type="match status" value="1"/>
</dbReference>
<feature type="transmembrane region" description="Helical" evidence="7">
    <location>
        <begin position="228"/>
        <end position="244"/>
    </location>
</feature>
<dbReference type="AlphaFoldDB" id="A0A2C9LE47"/>
<evidence type="ECO:0000256" key="4">
    <source>
        <dbReference type="ARBA" id="ARBA00022692"/>
    </source>
</evidence>
<evidence type="ECO:0000259" key="8">
    <source>
        <dbReference type="Pfam" id="PF01773"/>
    </source>
</evidence>
<gene>
    <name evidence="10" type="primary">106067340</name>
</gene>
<dbReference type="Pfam" id="PF01773">
    <property type="entry name" value="Nucleos_tra2_N"/>
    <property type="match status" value="1"/>
</dbReference>
<feature type="transmembrane region" description="Helical" evidence="7">
    <location>
        <begin position="385"/>
        <end position="407"/>
    </location>
</feature>
<feature type="domain" description="Concentrative nucleoside transporter C-terminal" evidence="9">
    <location>
        <begin position="416"/>
        <end position="654"/>
    </location>
</feature>
<feature type="transmembrane region" description="Helical" evidence="7">
    <location>
        <begin position="600"/>
        <end position="625"/>
    </location>
</feature>
<dbReference type="InterPro" id="IPR002668">
    <property type="entry name" value="CNT_N_dom"/>
</dbReference>
<sequence>MSSMAEQNPVHTEKNINNGDLHIEELELKEVRVQDETTNEMTCRETEVANPLLEEVPAPNIVVEVEDYRLNDDKSEWSDDDTVEEKDVSSLKYGLMSRAILGCRDFCRRKLAFVVSKTRGYLLSVILLLGYLAYFIAAMCYSFEDESSHRLLGCTILGLIIVARKLIAQLFRKLCFLVTGSDHVTLFWKKRLTTCKFFSRWLMYGLMCGIMIWVIVDKAIADPNNLRSIPGILIIMLICLFCSNSPHKVNYHTIFWSVGLQFLLALYVLKWKYGKASVTWVQERISEFNENSDAGSRLVFGDNYKEHYLIFGALPLFFFINGMMTVLYYCGAMQLIVKVVGNTLTFVLGTSAVESMAVAAGVFMEGVATITAFKPYLNDLSKSELFLIMTSCFSSIGSTFLAILSQIGVSVDLLMLLSAPATFTVCKLLMPETKLKKRNKMSDIGNLEKNKYPNILDAFQSGAAAMASAFINVVISAFALVCLISWVNKTLEWFGDRVGVRNVSIELIASYLLYPVALSMGVELEDCRKVAAILGFRLGSSNIIGFLKLAELKRNRLLYENYLTQFGSNATLTFQNDDVILDMLGQTLKQGFISVRSEAILTYSLCGLSSILSAAINMGVMCAFLPKKRKWISRICFAALIAGNLANTMTGCFASLSGLHDTLLSRCFHTRAVTAYSLTRAVTAHSLTRAVTAYSLTRAVTAYSLTRAVTAYSLTRAVTAYSLTRDVTAYSLTRQYK</sequence>
<dbReference type="InterPro" id="IPR008276">
    <property type="entry name" value="C_nuclsd_transpt"/>
</dbReference>
<dbReference type="GO" id="GO:0005886">
    <property type="term" value="C:plasma membrane"/>
    <property type="evidence" value="ECO:0007669"/>
    <property type="project" value="UniProtKB-SubCell"/>
</dbReference>
<comment type="subcellular location">
    <subcellularLocation>
        <location evidence="1">Cell membrane</location>
        <topology evidence="1">Multi-pass membrane protein</topology>
    </subcellularLocation>
</comment>
<organism evidence="10 11">
    <name type="scientific">Biomphalaria glabrata</name>
    <name type="common">Bloodfluke planorb</name>
    <name type="synonym">Freshwater snail</name>
    <dbReference type="NCBI Taxonomy" id="6526"/>
    <lineage>
        <taxon>Eukaryota</taxon>
        <taxon>Metazoa</taxon>
        <taxon>Spiralia</taxon>
        <taxon>Lophotrochozoa</taxon>
        <taxon>Mollusca</taxon>
        <taxon>Gastropoda</taxon>
        <taxon>Heterobranchia</taxon>
        <taxon>Euthyneura</taxon>
        <taxon>Panpulmonata</taxon>
        <taxon>Hygrophila</taxon>
        <taxon>Lymnaeoidea</taxon>
        <taxon>Planorbidae</taxon>
        <taxon>Biomphalaria</taxon>
    </lineage>
</organism>
<feature type="transmembrane region" description="Helical" evidence="7">
    <location>
        <begin position="118"/>
        <end position="137"/>
    </location>
</feature>
<feature type="transmembrane region" description="Helical" evidence="7">
    <location>
        <begin position="149"/>
        <end position="167"/>
    </location>
</feature>
<keyword evidence="6 7" id="KW-0472">Membrane</keyword>
<dbReference type="GO" id="GO:0005415">
    <property type="term" value="F:nucleoside:sodium symporter activity"/>
    <property type="evidence" value="ECO:0007669"/>
    <property type="project" value="TreeGrafter"/>
</dbReference>
<comment type="similarity">
    <text evidence="2">Belongs to the concentrative nucleoside transporter (CNT) (TC 2.A.41) family.</text>
</comment>
<feature type="transmembrane region" description="Helical" evidence="7">
    <location>
        <begin position="463"/>
        <end position="487"/>
    </location>
</feature>
<dbReference type="OrthoDB" id="6095862at2759"/>
<feature type="transmembrane region" description="Helical" evidence="7">
    <location>
        <begin position="308"/>
        <end position="330"/>
    </location>
</feature>
<dbReference type="VEuPathDB" id="VectorBase:BGLAX_045231"/>
<feature type="transmembrane region" description="Helical" evidence="7">
    <location>
        <begin position="413"/>
        <end position="430"/>
    </location>
</feature>
<dbReference type="VEuPathDB" id="VectorBase:BGLB030081"/>
<keyword evidence="3" id="KW-1003">Cell membrane</keyword>
<dbReference type="EnsemblMetazoa" id="BGLB030081-RA">
    <property type="protein sequence ID" value="BGLB030081-PA"/>
    <property type="gene ID" value="BGLB030081"/>
</dbReference>
<evidence type="ECO:0000313" key="10">
    <source>
        <dbReference type="EnsemblMetazoa" id="BGLB030081-PA"/>
    </source>
</evidence>
<feature type="transmembrane region" description="Helical" evidence="7">
    <location>
        <begin position="197"/>
        <end position="216"/>
    </location>
</feature>
<proteinExistence type="inferred from homology"/>
<evidence type="ECO:0000256" key="6">
    <source>
        <dbReference type="ARBA" id="ARBA00023136"/>
    </source>
</evidence>
<dbReference type="PANTHER" id="PTHR10590">
    <property type="entry name" value="SODIUM/NUCLEOSIDE COTRANSPORTER"/>
    <property type="match status" value="1"/>
</dbReference>
<keyword evidence="5 7" id="KW-1133">Transmembrane helix</keyword>
<evidence type="ECO:0000256" key="1">
    <source>
        <dbReference type="ARBA" id="ARBA00004651"/>
    </source>
</evidence>
<keyword evidence="4 7" id="KW-0812">Transmembrane</keyword>
<dbReference type="Proteomes" id="UP000076420">
    <property type="component" value="Unassembled WGS sequence"/>
</dbReference>
<dbReference type="KEGG" id="bgt:106067340"/>
<dbReference type="InterPro" id="IPR011657">
    <property type="entry name" value="CNT_C_dom"/>
</dbReference>
<evidence type="ECO:0000259" key="9">
    <source>
        <dbReference type="Pfam" id="PF07662"/>
    </source>
</evidence>
<evidence type="ECO:0000313" key="11">
    <source>
        <dbReference type="Proteomes" id="UP000076420"/>
    </source>
</evidence>